<dbReference type="WBParaSite" id="TMUE_3000013964.1">
    <property type="protein sequence ID" value="TMUE_3000013964.1"/>
    <property type="gene ID" value="WBGene00302085"/>
</dbReference>
<evidence type="ECO:0000313" key="2">
    <source>
        <dbReference type="Proteomes" id="UP000046395"/>
    </source>
</evidence>
<dbReference type="AlphaFoldDB" id="A0A5S6R3S7"/>
<accession>A0A5S6R3S7</accession>
<evidence type="ECO:0000313" key="3">
    <source>
        <dbReference type="WBParaSite" id="TMUE_3000013964.1"/>
    </source>
</evidence>
<proteinExistence type="predicted"/>
<sequence length="118" mass="12696">MVTLLFHEKEKHGVAFEPNLGSSSAQVFSLAAYQVWSYGEAPPPSQTSVGARRIKLDPSGQFPSEFGQASEQLPCRPSPVGNSTYNDCTLSCQPGTVDKVVAPTPGRTRRETALTDQV</sequence>
<protein>
    <submittedName>
        <fullName evidence="3">Uncharacterized protein</fullName>
    </submittedName>
</protein>
<reference evidence="3" key="1">
    <citation type="submission" date="2019-12" db="UniProtKB">
        <authorList>
            <consortium name="WormBaseParasite"/>
        </authorList>
    </citation>
    <scope>IDENTIFICATION</scope>
</reference>
<keyword evidence="2" id="KW-1185">Reference proteome</keyword>
<organism evidence="2 3">
    <name type="scientific">Trichuris muris</name>
    <name type="common">Mouse whipworm</name>
    <dbReference type="NCBI Taxonomy" id="70415"/>
    <lineage>
        <taxon>Eukaryota</taxon>
        <taxon>Metazoa</taxon>
        <taxon>Ecdysozoa</taxon>
        <taxon>Nematoda</taxon>
        <taxon>Enoplea</taxon>
        <taxon>Dorylaimia</taxon>
        <taxon>Trichinellida</taxon>
        <taxon>Trichuridae</taxon>
        <taxon>Trichuris</taxon>
    </lineage>
</organism>
<dbReference type="Proteomes" id="UP000046395">
    <property type="component" value="Unassembled WGS sequence"/>
</dbReference>
<name>A0A5S6R3S7_TRIMR</name>
<evidence type="ECO:0000256" key="1">
    <source>
        <dbReference type="SAM" id="MobiDB-lite"/>
    </source>
</evidence>
<feature type="region of interest" description="Disordered" evidence="1">
    <location>
        <begin position="58"/>
        <end position="78"/>
    </location>
</feature>